<gene>
    <name evidence="2" type="ORF">C6P98_12295</name>
</gene>
<evidence type="ECO:0000313" key="3">
    <source>
        <dbReference type="Proteomes" id="UP000237686"/>
    </source>
</evidence>
<name>A0A8E2RW75_9BURK</name>
<accession>A0A8E2RW75</accession>
<comment type="caution">
    <text evidence="2">The sequence shown here is derived from an EMBL/GenBank/DDBJ whole genome shotgun (WGS) entry which is preliminary data.</text>
</comment>
<organism evidence="2 3">
    <name type="scientific">Burkholderia multivorans</name>
    <dbReference type="NCBI Taxonomy" id="87883"/>
    <lineage>
        <taxon>Bacteria</taxon>
        <taxon>Pseudomonadati</taxon>
        <taxon>Pseudomonadota</taxon>
        <taxon>Betaproteobacteria</taxon>
        <taxon>Burkholderiales</taxon>
        <taxon>Burkholderiaceae</taxon>
        <taxon>Burkholderia</taxon>
        <taxon>Burkholderia cepacia complex</taxon>
    </lineage>
</organism>
<sequence length="60" mass="6937">MSHGTSMRTNRRLRMRRSASRRIADAGADSRASGNARRLHRAVCHNARQFPYISKSKYFD</sequence>
<dbReference type="AlphaFoldDB" id="A0A8E2RW75"/>
<evidence type="ECO:0000256" key="1">
    <source>
        <dbReference type="SAM" id="MobiDB-lite"/>
    </source>
</evidence>
<evidence type="ECO:0000313" key="2">
    <source>
        <dbReference type="EMBL" id="PRF24179.1"/>
    </source>
</evidence>
<reference evidence="2 3" key="1">
    <citation type="submission" date="2018-03" db="EMBL/GenBank/DDBJ databases">
        <authorList>
            <person name="Nguyen K."/>
            <person name="Fouts D."/>
            <person name="Sutton G."/>
        </authorList>
    </citation>
    <scope>NUCLEOTIDE SEQUENCE [LARGE SCALE GENOMIC DNA]</scope>
    <source>
        <strain evidence="2 3">AU17135</strain>
    </source>
</reference>
<dbReference type="EMBL" id="PVFZ01000034">
    <property type="protein sequence ID" value="PRF24179.1"/>
    <property type="molecule type" value="Genomic_DNA"/>
</dbReference>
<feature type="compositionally biased region" description="Basic residues" evidence="1">
    <location>
        <begin position="9"/>
        <end position="20"/>
    </location>
</feature>
<proteinExistence type="predicted"/>
<protein>
    <submittedName>
        <fullName evidence="2">Uncharacterized protein</fullName>
    </submittedName>
</protein>
<feature type="compositionally biased region" description="Low complexity" evidence="1">
    <location>
        <begin position="25"/>
        <end position="36"/>
    </location>
</feature>
<dbReference type="Proteomes" id="UP000237686">
    <property type="component" value="Unassembled WGS sequence"/>
</dbReference>
<feature type="region of interest" description="Disordered" evidence="1">
    <location>
        <begin position="1"/>
        <end position="37"/>
    </location>
</feature>